<gene>
    <name evidence="1" type="ORF">NZ698_03910</name>
</gene>
<proteinExistence type="predicted"/>
<dbReference type="Proteomes" id="UP001208649">
    <property type="component" value="Unassembled WGS sequence"/>
</dbReference>
<keyword evidence="2" id="KW-1185">Reference proteome</keyword>
<evidence type="ECO:0000313" key="2">
    <source>
        <dbReference type="Proteomes" id="UP001208649"/>
    </source>
</evidence>
<dbReference type="InterPro" id="IPR046732">
    <property type="entry name" value="DUF6624"/>
</dbReference>
<evidence type="ECO:0000313" key="1">
    <source>
        <dbReference type="EMBL" id="MCU7616330.1"/>
    </source>
</evidence>
<dbReference type="Pfam" id="PF20329">
    <property type="entry name" value="DUF6624"/>
    <property type="match status" value="1"/>
</dbReference>
<organism evidence="1 2">
    <name type="scientific">Chryseobacterium edaphi</name>
    <dbReference type="NCBI Taxonomy" id="2976532"/>
    <lineage>
        <taxon>Bacteria</taxon>
        <taxon>Pseudomonadati</taxon>
        <taxon>Bacteroidota</taxon>
        <taxon>Flavobacteriia</taxon>
        <taxon>Flavobacteriales</taxon>
        <taxon>Weeksellaceae</taxon>
        <taxon>Chryseobacterium group</taxon>
        <taxon>Chryseobacterium</taxon>
    </lineage>
</organism>
<sequence>MENFYSKRLIELVERDLNTRNKILKDKEFEGKYHPEMEKVHRENAEELRKIIDEIGFPTVSKVGKEASNAAWLIIQHSISEPQFMKSCYELMLKNDFDVDRKNLAYLYDRIQYFQGLPQKFGTQLNADQTIFPVINKNKINEFRQEFNLPNLTLVQINSILSIEEIEKIESQNQDYIIWRKKIGWK</sequence>
<dbReference type="RefSeq" id="WP_263001782.1">
    <property type="nucleotide sequence ID" value="NZ_JAOTEM010000001.1"/>
</dbReference>
<protein>
    <submittedName>
        <fullName evidence="1">Uncharacterized protein</fullName>
    </submittedName>
</protein>
<name>A0ABT2W274_9FLAO</name>
<reference evidence="2" key="1">
    <citation type="submission" date="2023-07" db="EMBL/GenBank/DDBJ databases">
        <title>Chryseobacterium sp. strain PBS4-4 Genome sequencing and assembly.</title>
        <authorList>
            <person name="Jung Y."/>
        </authorList>
    </citation>
    <scope>NUCLEOTIDE SEQUENCE [LARGE SCALE GENOMIC DNA]</scope>
    <source>
        <strain evidence="2">PBS4-4</strain>
    </source>
</reference>
<comment type="caution">
    <text evidence="1">The sequence shown here is derived from an EMBL/GenBank/DDBJ whole genome shotgun (WGS) entry which is preliminary data.</text>
</comment>
<dbReference type="EMBL" id="JAOTEM010000001">
    <property type="protein sequence ID" value="MCU7616330.1"/>
    <property type="molecule type" value="Genomic_DNA"/>
</dbReference>
<accession>A0ABT2W274</accession>